<dbReference type="Proteomes" id="UP001158576">
    <property type="component" value="Chromosome XSR"/>
</dbReference>
<evidence type="ECO:0000313" key="2">
    <source>
        <dbReference type="EMBL" id="CAG5100477.1"/>
    </source>
</evidence>
<proteinExistence type="predicted"/>
<feature type="region of interest" description="Disordered" evidence="1">
    <location>
        <begin position="1"/>
        <end position="191"/>
    </location>
</feature>
<feature type="compositionally biased region" description="Polar residues" evidence="1">
    <location>
        <begin position="271"/>
        <end position="282"/>
    </location>
</feature>
<protein>
    <submittedName>
        <fullName evidence="2">Oidioi.mRNA.OKI2018_I69.XSR.g17016.t1.cds</fullName>
    </submittedName>
</protein>
<feature type="compositionally biased region" description="Basic and acidic residues" evidence="1">
    <location>
        <begin position="10"/>
        <end position="25"/>
    </location>
</feature>
<reference evidence="2 3" key="1">
    <citation type="submission" date="2021-04" db="EMBL/GenBank/DDBJ databases">
        <authorList>
            <person name="Bliznina A."/>
        </authorList>
    </citation>
    <scope>NUCLEOTIDE SEQUENCE [LARGE SCALE GENOMIC DNA]</scope>
</reference>
<feature type="compositionally biased region" description="Low complexity" evidence="1">
    <location>
        <begin position="801"/>
        <end position="822"/>
    </location>
</feature>
<evidence type="ECO:0000256" key="1">
    <source>
        <dbReference type="SAM" id="MobiDB-lite"/>
    </source>
</evidence>
<sequence length="822" mass="92518">MPINPRKKTKQDSVIDARTEDEKAANRALARSAARKFASNRDSPAGPATHSSDDEVDRNSSDSDVTFVSEKLPITPTTPSKSKVVRPKVIPTKKAAYPARNKKRKFSSSDESEEPISERRAVRGKSKAKCASGKKNEKDASERSQSPKSKPIPRARRLQNVPLGALSQMDWMDRRDPNVPKGDSVAPPNEPIVKPILAQSESNLPREISMNNAVFEQSGVPVDLIEGDAPHIPLNLTRKSDTDKVQEQLASIRLAPKSARKSRHSEKNKNTIESNKYQSSLSMVPEETEEEQYPRDHEDSITESEESDGELRMKIKGLEQEKPMWYLNRFQLRRFFSAAYDSKNGIRPSLRGTRIANFLQRVDRKLSNAERATAEQDDSPTYRVFFENTPKYSSFDPFYTEPGAYTGVYVEWDQLGAFKPYFAVDGFGNFYIRMLKIWVHYPSSVEGVEGAWKLVDFADRSLGHPAKVLAAVNKIPIYAYPWPTKIRIRSLDKSRPLTILDPNGPFKASVLLINGFIPLVCDPPYKKQADLLFNNPEVLDVLCDSDMTNERPNQSQVDAVNTRLENFVWRCIPSVFRADLFGVTDDNNVPSSENKTVEERFQVLQNKCDSLFGAKESQQNNDPFQTKKNPIDVAVDQILEALPPIFKRYEDFWPSKMLIEALLYANSTKCFTESTDLMAMMGVSRGISAKIIAWQIWAQYRPEELDKKAVKKELMKVQKKLEKGLKTKNLGVPTPSVMHSVAPEKSIPLKKAVESARPNKRSQSTADTLEQEIPDPLLVGGTRRGVNRNENRFGFFKTHPKSSTTAPTPPSLISSSNSDDSS</sequence>
<gene>
    <name evidence="2" type="ORF">OKIOD_LOCUS8574</name>
</gene>
<organism evidence="2 3">
    <name type="scientific">Oikopleura dioica</name>
    <name type="common">Tunicate</name>
    <dbReference type="NCBI Taxonomy" id="34765"/>
    <lineage>
        <taxon>Eukaryota</taxon>
        <taxon>Metazoa</taxon>
        <taxon>Chordata</taxon>
        <taxon>Tunicata</taxon>
        <taxon>Appendicularia</taxon>
        <taxon>Copelata</taxon>
        <taxon>Oikopleuridae</taxon>
        <taxon>Oikopleura</taxon>
    </lineage>
</organism>
<dbReference type="EMBL" id="OU015569">
    <property type="protein sequence ID" value="CAG5100477.1"/>
    <property type="molecule type" value="Genomic_DNA"/>
</dbReference>
<feature type="compositionally biased region" description="Basic and acidic residues" evidence="1">
    <location>
        <begin position="51"/>
        <end position="61"/>
    </location>
</feature>
<evidence type="ECO:0000313" key="3">
    <source>
        <dbReference type="Proteomes" id="UP001158576"/>
    </source>
</evidence>
<feature type="region of interest" description="Disordered" evidence="1">
    <location>
        <begin position="251"/>
        <end position="310"/>
    </location>
</feature>
<feature type="region of interest" description="Disordered" evidence="1">
    <location>
        <begin position="744"/>
        <end position="822"/>
    </location>
</feature>
<accession>A0ABN7SLR5</accession>
<name>A0ABN7SLR5_OIKDI</name>
<keyword evidence="3" id="KW-1185">Reference proteome</keyword>